<dbReference type="STRING" id="1416779.SAMN05444409_1540"/>
<dbReference type="EMBL" id="FSRK01000001">
    <property type="protein sequence ID" value="SIO00093.1"/>
    <property type="molecule type" value="Genomic_DNA"/>
</dbReference>
<evidence type="ECO:0000256" key="1">
    <source>
        <dbReference type="SAM" id="Phobius"/>
    </source>
</evidence>
<accession>A0A1N6FXW4</accession>
<dbReference type="Gene3D" id="1.25.40.10">
    <property type="entry name" value="Tetratricopeptide repeat domain"/>
    <property type="match status" value="2"/>
</dbReference>
<dbReference type="InterPro" id="IPR011990">
    <property type="entry name" value="TPR-like_helical_dom_sf"/>
</dbReference>
<feature type="transmembrane region" description="Helical" evidence="1">
    <location>
        <begin position="326"/>
        <end position="348"/>
    </location>
</feature>
<dbReference type="AlphaFoldDB" id="A0A1N6FXW4"/>
<name>A0A1N6FXW4_9FLAO</name>
<dbReference type="OrthoDB" id="1253697at2"/>
<keyword evidence="1" id="KW-1133">Transmembrane helix</keyword>
<protein>
    <recommendedName>
        <fullName evidence="5">Tetratricopeptide repeat protein</fullName>
    </recommendedName>
</protein>
<keyword evidence="1" id="KW-0812">Transmembrane</keyword>
<dbReference type="SUPFAM" id="SSF48452">
    <property type="entry name" value="TPR-like"/>
    <property type="match status" value="1"/>
</dbReference>
<evidence type="ECO:0000256" key="2">
    <source>
        <dbReference type="SAM" id="SignalP"/>
    </source>
</evidence>
<organism evidence="3 4">
    <name type="scientific">Epilithonimonas zeae</name>
    <dbReference type="NCBI Taxonomy" id="1416779"/>
    <lineage>
        <taxon>Bacteria</taxon>
        <taxon>Pseudomonadati</taxon>
        <taxon>Bacteroidota</taxon>
        <taxon>Flavobacteriia</taxon>
        <taxon>Flavobacteriales</taxon>
        <taxon>Weeksellaceae</taxon>
        <taxon>Chryseobacterium group</taxon>
        <taxon>Epilithonimonas</taxon>
    </lineage>
</organism>
<evidence type="ECO:0000313" key="3">
    <source>
        <dbReference type="EMBL" id="SIO00093.1"/>
    </source>
</evidence>
<feature type="chain" id="PRO_5009936039" description="Tetratricopeptide repeat protein" evidence="2">
    <location>
        <begin position="19"/>
        <end position="357"/>
    </location>
</feature>
<reference evidence="4" key="1">
    <citation type="submission" date="2016-11" db="EMBL/GenBank/DDBJ databases">
        <authorList>
            <person name="Varghese N."/>
            <person name="Submissions S."/>
        </authorList>
    </citation>
    <scope>NUCLEOTIDE SEQUENCE [LARGE SCALE GENOMIC DNA]</scope>
    <source>
        <strain evidence="4">DSM 27623</strain>
    </source>
</reference>
<dbReference type="Proteomes" id="UP000185207">
    <property type="component" value="Unassembled WGS sequence"/>
</dbReference>
<dbReference type="RefSeq" id="WP_074234347.1">
    <property type="nucleotide sequence ID" value="NZ_FSRK01000001.1"/>
</dbReference>
<keyword evidence="2" id="KW-0732">Signal</keyword>
<keyword evidence="4" id="KW-1185">Reference proteome</keyword>
<feature type="signal peptide" evidence="2">
    <location>
        <begin position="1"/>
        <end position="18"/>
    </location>
</feature>
<gene>
    <name evidence="3" type="ORF">SAMN05444409_1540</name>
</gene>
<keyword evidence="1" id="KW-0472">Membrane</keyword>
<evidence type="ECO:0008006" key="5">
    <source>
        <dbReference type="Google" id="ProtNLM"/>
    </source>
</evidence>
<proteinExistence type="predicted"/>
<sequence length="357" mass="41484">MRKLLNILLMLFAFSVFGQKTEHDKQLDEAANLIFTDPKKLVSISTKILLETKDYPTKIRALSKLVNAQMVLGDISQVIRNCNQGIKMAKENDDKINQVRFLSMLGNQYQQINMNADAKRNLDEAENLINIISLPKDLLFIQGNVFNVKGIVFKNELNCEFAIKYFDKALTVYDQLQAEDVVVTNRLLIDIQKAHCLESIGKTQDAEKLYAEVLDSKKDGLGYNKYFASVGLVDIYLKRKDLDRAGQLLKTIDVDDFVQYDAELTSIYYRLMAQDSYLRKNYKLYLYYFDKYNQVLLQISKFQNETIERLVINDNANFIHKNNKNVIWNFITISILVIILTLLTSFFYHFSMKKTFN</sequence>
<evidence type="ECO:0000313" key="4">
    <source>
        <dbReference type="Proteomes" id="UP000185207"/>
    </source>
</evidence>